<proteinExistence type="predicted"/>
<organism evidence="1 2">
    <name type="scientific">Candidatus Magasanikbacteria bacterium RIFOXYD2_FULL_36_9</name>
    <dbReference type="NCBI Taxonomy" id="1798707"/>
    <lineage>
        <taxon>Bacteria</taxon>
        <taxon>Candidatus Magasanikiibacteriota</taxon>
    </lineage>
</organism>
<comment type="caution">
    <text evidence="1">The sequence shown here is derived from an EMBL/GenBank/DDBJ whole genome shotgun (WGS) entry which is preliminary data.</text>
</comment>
<dbReference type="Proteomes" id="UP000178490">
    <property type="component" value="Unassembled WGS sequence"/>
</dbReference>
<sequence>MGNFKRGLVLGGAVGAFLTWLNVTPQGKEMRNKIMQHLEPLYNELKASIAQLEGPTEEMWDALVERAVAEYADKKELAEEVKNSLIKQLKKKWLQLQKELKKS</sequence>
<reference evidence="1 2" key="1">
    <citation type="journal article" date="2016" name="Nat. Commun.">
        <title>Thousands of microbial genomes shed light on interconnected biogeochemical processes in an aquifer system.</title>
        <authorList>
            <person name="Anantharaman K."/>
            <person name="Brown C.T."/>
            <person name="Hug L.A."/>
            <person name="Sharon I."/>
            <person name="Castelle C.J."/>
            <person name="Probst A.J."/>
            <person name="Thomas B.C."/>
            <person name="Singh A."/>
            <person name="Wilkins M.J."/>
            <person name="Karaoz U."/>
            <person name="Brodie E.L."/>
            <person name="Williams K.H."/>
            <person name="Hubbard S.S."/>
            <person name="Banfield J.F."/>
        </authorList>
    </citation>
    <scope>NUCLEOTIDE SEQUENCE [LARGE SCALE GENOMIC DNA]</scope>
</reference>
<dbReference type="EMBL" id="MFRC01000049">
    <property type="protein sequence ID" value="OGH89026.1"/>
    <property type="molecule type" value="Genomic_DNA"/>
</dbReference>
<evidence type="ECO:0008006" key="3">
    <source>
        <dbReference type="Google" id="ProtNLM"/>
    </source>
</evidence>
<protein>
    <recommendedName>
        <fullName evidence="3">Gas vesicle protein</fullName>
    </recommendedName>
</protein>
<dbReference type="AlphaFoldDB" id="A0A1F6NYN0"/>
<name>A0A1F6NYN0_9BACT</name>
<accession>A0A1F6NYN0</accession>
<evidence type="ECO:0000313" key="1">
    <source>
        <dbReference type="EMBL" id="OGH89026.1"/>
    </source>
</evidence>
<evidence type="ECO:0000313" key="2">
    <source>
        <dbReference type="Proteomes" id="UP000178490"/>
    </source>
</evidence>
<gene>
    <name evidence="1" type="ORF">A2537_01605</name>
</gene>